<dbReference type="AlphaFoldDB" id="A0A9P8TMT3"/>
<evidence type="ECO:0000313" key="2">
    <source>
        <dbReference type="Proteomes" id="UP000774326"/>
    </source>
</evidence>
<accession>A0A9P8TMT3</accession>
<keyword evidence="2" id="KW-1185">Reference proteome</keyword>
<reference evidence="1" key="2">
    <citation type="submission" date="2021-01" db="EMBL/GenBank/DDBJ databases">
        <authorList>
            <person name="Schikora-Tamarit M.A."/>
        </authorList>
    </citation>
    <scope>NUCLEOTIDE SEQUENCE</scope>
    <source>
        <strain evidence="1">CBS2887</strain>
    </source>
</reference>
<organism evidence="1 2">
    <name type="scientific">Wickerhamomyces pijperi</name>
    <name type="common">Yeast</name>
    <name type="synonym">Pichia pijperi</name>
    <dbReference type="NCBI Taxonomy" id="599730"/>
    <lineage>
        <taxon>Eukaryota</taxon>
        <taxon>Fungi</taxon>
        <taxon>Dikarya</taxon>
        <taxon>Ascomycota</taxon>
        <taxon>Saccharomycotina</taxon>
        <taxon>Saccharomycetes</taxon>
        <taxon>Phaffomycetales</taxon>
        <taxon>Wickerhamomycetaceae</taxon>
        <taxon>Wickerhamomyces</taxon>
    </lineage>
</organism>
<dbReference type="Proteomes" id="UP000774326">
    <property type="component" value="Unassembled WGS sequence"/>
</dbReference>
<dbReference type="EMBL" id="JAEUBG010002387">
    <property type="protein sequence ID" value="KAH3684631.1"/>
    <property type="molecule type" value="Genomic_DNA"/>
</dbReference>
<name>A0A9P8TMT3_WICPI</name>
<proteinExistence type="predicted"/>
<protein>
    <submittedName>
        <fullName evidence="1">Uncharacterized protein</fullName>
    </submittedName>
</protein>
<sequence>MQKYYPILFSFGSEYRYIIDNKSLQGVHHFQHHVNGLQNLNNENSPALHFNALTNNQYRRHIEAEEAEPDDEEGPNIHFWEGNDGIASMSFASELVREMVWNDMIFDDLVRNKFRLEVPISSFVAQYPQAEKGGVSIEKRLLDLRKFLPLYMKAVSVPGLHGDNIQDLKVLVDSLTTKRPDSVNDELYNVVMDDMKSFLSSGQLEMDTYLVAIEVINQDLDNITNFPRLVRNLRSGISDAYLAWSIKRYGSK</sequence>
<evidence type="ECO:0000313" key="1">
    <source>
        <dbReference type="EMBL" id="KAH3684631.1"/>
    </source>
</evidence>
<gene>
    <name evidence="1" type="ORF">WICPIJ_004387</name>
</gene>
<comment type="caution">
    <text evidence="1">The sequence shown here is derived from an EMBL/GenBank/DDBJ whole genome shotgun (WGS) entry which is preliminary data.</text>
</comment>
<reference evidence="1" key="1">
    <citation type="journal article" date="2021" name="Open Biol.">
        <title>Shared evolutionary footprints suggest mitochondrial oxidative damage underlies multiple complex I losses in fungi.</title>
        <authorList>
            <person name="Schikora-Tamarit M.A."/>
            <person name="Marcet-Houben M."/>
            <person name="Nosek J."/>
            <person name="Gabaldon T."/>
        </authorList>
    </citation>
    <scope>NUCLEOTIDE SEQUENCE</scope>
    <source>
        <strain evidence="1">CBS2887</strain>
    </source>
</reference>